<dbReference type="Pfam" id="PF06750">
    <property type="entry name" value="A24_N_bact"/>
    <property type="match status" value="1"/>
</dbReference>
<dbReference type="GO" id="GO:0032259">
    <property type="term" value="P:methylation"/>
    <property type="evidence" value="ECO:0007669"/>
    <property type="project" value="UniProtKB-KW"/>
</dbReference>
<keyword evidence="6 10" id="KW-1133">Transmembrane helix</keyword>
<evidence type="ECO:0000256" key="5">
    <source>
        <dbReference type="ARBA" id="ARBA00022692"/>
    </source>
</evidence>
<dbReference type="OrthoDB" id="9789291at2"/>
<evidence type="ECO:0000256" key="6">
    <source>
        <dbReference type="ARBA" id="ARBA00022989"/>
    </source>
</evidence>
<protein>
    <recommendedName>
        <fullName evidence="9">Prepilin leader peptidase/N-methyltransferase</fullName>
        <ecNumber evidence="9">2.1.1.-</ecNumber>
        <ecNumber evidence="9">3.4.23.43</ecNumber>
    </recommendedName>
</protein>
<sequence length="264" mass="30065">MQLEAYLFILIIGLMIGSFLNVCIYRIPRKESIVFPSSHCFSCKNKLRLIDLFPVLSYIFLRGKCRYCGKLISIQYPLIEVLNSTVYLLLFLCFGISIKFVFYALLTSLLIVISSIDYYHQIIPGKLTLLVFIWGIIYKIYASFYMYSTFNLKSNIILVSSILGFLVGGGFYYLILIISKGNMGGGDIKLMAALGIWLGWEDTFIAIFITFMLGAIISILLLVTKIKSRKDPIPFGPFIVLGTLITIIYKQEALDLYFKITNLF</sequence>
<dbReference type="STRING" id="1128398.Curi_c07280"/>
<dbReference type="GO" id="GO:0006465">
    <property type="term" value="P:signal peptide processing"/>
    <property type="evidence" value="ECO:0007669"/>
    <property type="project" value="TreeGrafter"/>
</dbReference>
<feature type="domain" description="Prepilin type IV endopeptidase peptidase" evidence="11">
    <location>
        <begin position="105"/>
        <end position="219"/>
    </location>
</feature>
<evidence type="ECO:0000256" key="1">
    <source>
        <dbReference type="ARBA" id="ARBA00004429"/>
    </source>
</evidence>
<feature type="transmembrane region" description="Helical" evidence="10">
    <location>
        <begin position="204"/>
        <end position="223"/>
    </location>
</feature>
<dbReference type="InterPro" id="IPR050882">
    <property type="entry name" value="Prepilin_peptidase/N-MTase"/>
</dbReference>
<dbReference type="Gene3D" id="1.20.120.1220">
    <property type="match status" value="1"/>
</dbReference>
<keyword evidence="9 13" id="KW-0378">Hydrolase</keyword>
<dbReference type="KEGG" id="cad:Curi_c07280"/>
<evidence type="ECO:0000256" key="8">
    <source>
        <dbReference type="RuleBase" id="RU003793"/>
    </source>
</evidence>
<evidence type="ECO:0000259" key="12">
    <source>
        <dbReference type="Pfam" id="PF06750"/>
    </source>
</evidence>
<accession>K0AZK7</accession>
<feature type="transmembrane region" description="Helical" evidence="10">
    <location>
        <begin position="6"/>
        <end position="27"/>
    </location>
</feature>
<comment type="subcellular location">
    <subcellularLocation>
        <location evidence="1">Cell inner membrane</location>
        <topology evidence="1">Multi-pass membrane protein</topology>
    </subcellularLocation>
    <subcellularLocation>
        <location evidence="9">Cell membrane</location>
        <topology evidence="9">Multi-pass membrane protein</topology>
    </subcellularLocation>
</comment>
<comment type="similarity">
    <text evidence="2 8">Belongs to the peptidase A24 family.</text>
</comment>
<dbReference type="PATRIC" id="fig|1128398.3.peg.773"/>
<comment type="function">
    <text evidence="9">Plays an essential role in type IV pili and type II pseudopili formation by proteolytically removing the leader sequence from substrate proteins and subsequently monomethylating the alpha-amino group of the newly exposed N-terminal phenylalanine.</text>
</comment>
<evidence type="ECO:0000313" key="13">
    <source>
        <dbReference type="EMBL" id="AFS77801.1"/>
    </source>
</evidence>
<keyword evidence="9 13" id="KW-0489">Methyltransferase</keyword>
<dbReference type="InterPro" id="IPR010627">
    <property type="entry name" value="Prepilin_pept_A24_N"/>
</dbReference>
<feature type="domain" description="Prepilin peptidase A24 N-terminal" evidence="12">
    <location>
        <begin position="11"/>
        <end position="93"/>
    </location>
</feature>
<dbReference type="HOGENOM" id="CLU_057101_0_1_9"/>
<evidence type="ECO:0000256" key="10">
    <source>
        <dbReference type="SAM" id="Phobius"/>
    </source>
</evidence>
<dbReference type="Proteomes" id="UP000006094">
    <property type="component" value="Chromosome"/>
</dbReference>
<dbReference type="RefSeq" id="WP_014966938.1">
    <property type="nucleotide sequence ID" value="NC_018664.1"/>
</dbReference>
<dbReference type="PANTHER" id="PTHR30487">
    <property type="entry name" value="TYPE 4 PREPILIN-LIKE PROTEINS LEADER PEPTIDE-PROCESSING ENZYME"/>
    <property type="match status" value="1"/>
</dbReference>
<evidence type="ECO:0000259" key="11">
    <source>
        <dbReference type="Pfam" id="PF01478"/>
    </source>
</evidence>
<proteinExistence type="inferred from homology"/>
<evidence type="ECO:0000256" key="7">
    <source>
        <dbReference type="ARBA" id="ARBA00023136"/>
    </source>
</evidence>
<evidence type="ECO:0000256" key="9">
    <source>
        <dbReference type="RuleBase" id="RU003794"/>
    </source>
</evidence>
<dbReference type="Pfam" id="PF01478">
    <property type="entry name" value="Peptidase_A24"/>
    <property type="match status" value="1"/>
</dbReference>
<dbReference type="MEROPS" id="A24.019"/>
<name>K0AZK7_GOTA9</name>
<keyword evidence="5 9" id="KW-0812">Transmembrane</keyword>
<gene>
    <name evidence="13" type="primary">hofD</name>
    <name evidence="13" type="ordered locus">Curi_c07280</name>
</gene>
<keyword evidence="7 10" id="KW-0472">Membrane</keyword>
<dbReference type="EC" id="2.1.1.-" evidence="9"/>
<keyword evidence="14" id="KW-1185">Reference proteome</keyword>
<keyword evidence="3" id="KW-1003">Cell membrane</keyword>
<dbReference type="PANTHER" id="PTHR30487:SF0">
    <property type="entry name" value="PREPILIN LEADER PEPTIDASE_N-METHYLTRANSFERASE-RELATED"/>
    <property type="match status" value="1"/>
</dbReference>
<dbReference type="GO" id="GO:0008168">
    <property type="term" value="F:methyltransferase activity"/>
    <property type="evidence" value="ECO:0007669"/>
    <property type="project" value="UniProtKB-KW"/>
</dbReference>
<evidence type="ECO:0000256" key="4">
    <source>
        <dbReference type="ARBA" id="ARBA00022519"/>
    </source>
</evidence>
<feature type="transmembrane region" description="Helical" evidence="10">
    <location>
        <begin position="122"/>
        <end position="144"/>
    </location>
</feature>
<feature type="transmembrane region" description="Helical" evidence="10">
    <location>
        <begin position="86"/>
        <end position="116"/>
    </location>
</feature>
<keyword evidence="9 13" id="KW-0808">Transferase</keyword>
<dbReference type="InterPro" id="IPR000045">
    <property type="entry name" value="Prepilin_IV_endopep_pep"/>
</dbReference>
<evidence type="ECO:0000313" key="14">
    <source>
        <dbReference type="Proteomes" id="UP000006094"/>
    </source>
</evidence>
<dbReference type="GO" id="GO:0004190">
    <property type="term" value="F:aspartic-type endopeptidase activity"/>
    <property type="evidence" value="ECO:0007669"/>
    <property type="project" value="UniProtKB-EC"/>
</dbReference>
<dbReference type="InterPro" id="IPR014032">
    <property type="entry name" value="Peptidase_A24A_bac"/>
</dbReference>
<dbReference type="EMBL" id="CP003326">
    <property type="protein sequence ID" value="AFS77801.1"/>
    <property type="molecule type" value="Genomic_DNA"/>
</dbReference>
<keyword evidence="9" id="KW-0645">Protease</keyword>
<dbReference type="PRINTS" id="PR00864">
    <property type="entry name" value="PREPILNPTASE"/>
</dbReference>
<keyword evidence="9" id="KW-0511">Multifunctional enzyme</keyword>
<dbReference type="eggNOG" id="COG1989">
    <property type="taxonomic scope" value="Bacteria"/>
</dbReference>
<dbReference type="AlphaFoldDB" id="K0AZK7"/>
<evidence type="ECO:0000256" key="3">
    <source>
        <dbReference type="ARBA" id="ARBA00022475"/>
    </source>
</evidence>
<keyword evidence="4" id="KW-0997">Cell inner membrane</keyword>
<evidence type="ECO:0000256" key="2">
    <source>
        <dbReference type="ARBA" id="ARBA00005801"/>
    </source>
</evidence>
<feature type="transmembrane region" description="Helical" evidence="10">
    <location>
        <begin position="156"/>
        <end position="178"/>
    </location>
</feature>
<feature type="transmembrane region" description="Helical" evidence="10">
    <location>
        <begin position="232"/>
        <end position="249"/>
    </location>
</feature>
<reference evidence="13 14" key="1">
    <citation type="journal article" date="2012" name="PLoS ONE">
        <title>The purine-utilizing bacterium Clostridium acidurici 9a: a genome-guided metabolic reconsideration.</title>
        <authorList>
            <person name="Hartwich K."/>
            <person name="Poehlein A."/>
            <person name="Daniel R."/>
        </authorList>
    </citation>
    <scope>NUCLEOTIDE SEQUENCE [LARGE SCALE GENOMIC DNA]</scope>
    <source>
        <strain evidence="14">ATCC 7906 / DSM 604 / BCRC 14475 / CIP 104303 / KCTC 5404 / NCIMB 10678 / 9a</strain>
    </source>
</reference>
<dbReference type="GO" id="GO:0005886">
    <property type="term" value="C:plasma membrane"/>
    <property type="evidence" value="ECO:0007669"/>
    <property type="project" value="UniProtKB-SubCell"/>
</dbReference>
<dbReference type="EC" id="3.4.23.43" evidence="9"/>
<organism evidence="13 14">
    <name type="scientific">Gottschalkia acidurici (strain ATCC 7906 / DSM 604 / BCRC 14475 / CIP 104303 / KCTC 5404 / NCIMB 10678 / 9a)</name>
    <name type="common">Clostridium acidurici</name>
    <dbReference type="NCBI Taxonomy" id="1128398"/>
    <lineage>
        <taxon>Bacteria</taxon>
        <taxon>Bacillati</taxon>
        <taxon>Bacillota</taxon>
        <taxon>Tissierellia</taxon>
        <taxon>Tissierellales</taxon>
        <taxon>Gottschalkiaceae</taxon>
        <taxon>Gottschalkia</taxon>
    </lineage>
</organism>
<comment type="catalytic activity">
    <reaction evidence="9">
        <text>Typically cleaves a -Gly-|-Phe- bond to release an N-terminal, basic peptide of 5-8 residues from type IV prepilin, and then N-methylates the new N-terminal amino group, the methyl donor being S-adenosyl-L-methionine.</text>
        <dbReference type="EC" id="3.4.23.43"/>
    </reaction>
</comment>